<organism evidence="1">
    <name type="scientific">uncultured Citrobacter sp</name>
    <dbReference type="NCBI Taxonomy" id="200446"/>
    <lineage>
        <taxon>Bacteria</taxon>
        <taxon>Pseudomonadati</taxon>
        <taxon>Pseudomonadota</taxon>
        <taxon>Gammaproteobacteria</taxon>
        <taxon>Enterobacterales</taxon>
        <taxon>Enterobacteriaceae</taxon>
        <taxon>Citrobacter</taxon>
        <taxon>environmental samples</taxon>
    </lineage>
</organism>
<proteinExistence type="predicted"/>
<name>A0A212IA36_9ENTR</name>
<dbReference type="EMBL" id="FLUB01000020">
    <property type="protein sequence ID" value="SBV68225.1"/>
    <property type="molecule type" value="Genomic_DNA"/>
</dbReference>
<dbReference type="AlphaFoldDB" id="A0A212IA36"/>
<dbReference type="EMBL" id="FLUA01000027">
    <property type="protein sequence ID" value="SBV63388.1"/>
    <property type="molecule type" value="Genomic_DNA"/>
</dbReference>
<gene>
    <name evidence="1" type="primary">sicA</name>
    <name evidence="1" type="ORF">KL86CIT2_30039</name>
    <name evidence="2" type="ORF">KM92CIT3_80778</name>
</gene>
<protein>
    <submittedName>
        <fullName evidence="1">Chaperone protein SicA</fullName>
    </submittedName>
</protein>
<dbReference type="SMART" id="SM00028">
    <property type="entry name" value="TPR"/>
    <property type="match status" value="2"/>
</dbReference>
<dbReference type="Pfam" id="PF12895">
    <property type="entry name" value="ANAPC3"/>
    <property type="match status" value="1"/>
</dbReference>
<dbReference type="InterPro" id="IPR016379">
    <property type="entry name" value="T3SS_Ca_resp_chp_LcrH/SycD_sub"/>
</dbReference>
<evidence type="ECO:0000313" key="2">
    <source>
        <dbReference type="EMBL" id="SBV68225.1"/>
    </source>
</evidence>
<dbReference type="PIRSF" id="PIRSF003165">
    <property type="entry name" value="Chaperone_SicA"/>
    <property type="match status" value="1"/>
</dbReference>
<dbReference type="InterPro" id="IPR005415">
    <property type="entry name" value="T3SS_Ca_resp_chp_LcrH/SycD"/>
</dbReference>
<dbReference type="PRINTS" id="PR01595">
    <property type="entry name" value="SYCDCHAPRONE"/>
</dbReference>
<dbReference type="SUPFAM" id="SSF48452">
    <property type="entry name" value="TPR-like"/>
    <property type="match status" value="1"/>
</dbReference>
<dbReference type="InterPro" id="IPR019734">
    <property type="entry name" value="TPR_rpt"/>
</dbReference>
<sequence>MDNGNDVLMEDLLGKIAEENREQFIEDLFESGATRKQLYGIPDSLMNGFYACAYEYYQKGEIEKAEHFFKFLMMYDFYNPDYAFGLAAVYQLKQDYKHALDIYAIAYALDDDNLRAIFEAGQCYMHLHNYSKARDSFGEVVAHEKDPELVKRAEVYLKALTKINDSDEDHYHVRNSK</sequence>
<evidence type="ECO:0000313" key="1">
    <source>
        <dbReference type="EMBL" id="SBV63388.1"/>
    </source>
</evidence>
<accession>A0A212IA36</accession>
<reference evidence="1" key="1">
    <citation type="submission" date="2016-04" db="EMBL/GenBank/DDBJ databases">
        <authorList>
            <person name="Evans L.H."/>
            <person name="Alamgir A."/>
            <person name="Owens N."/>
            <person name="Weber N.D."/>
            <person name="Virtaneva K."/>
            <person name="Barbian K."/>
            <person name="Babar A."/>
            <person name="Rosenke K."/>
        </authorList>
    </citation>
    <scope>NUCLEOTIDE SEQUENCE</scope>
    <source>
        <strain evidence="1">86-2</strain>
        <strain evidence="2">92-3</strain>
    </source>
</reference>
<dbReference type="Gene3D" id="1.25.40.10">
    <property type="entry name" value="Tetratricopeptide repeat domain"/>
    <property type="match status" value="1"/>
</dbReference>
<dbReference type="RefSeq" id="WP_052946592.1">
    <property type="nucleotide sequence ID" value="NZ_LT598669.1"/>
</dbReference>
<dbReference type="InterPro" id="IPR011990">
    <property type="entry name" value="TPR-like_helical_dom_sf"/>
</dbReference>
<dbReference type="NCBIfam" id="TIGR02552">
    <property type="entry name" value="LcrH_SycD"/>
    <property type="match status" value="1"/>
</dbReference>